<evidence type="ECO:0000256" key="1">
    <source>
        <dbReference type="ARBA" id="ARBA00000085"/>
    </source>
</evidence>
<keyword evidence="5 17" id="KW-0597">Phosphoprotein</keyword>
<dbReference type="FunFam" id="3.30.565.10:FF:000010">
    <property type="entry name" value="Sensor histidine kinase RcsC"/>
    <property type="match status" value="1"/>
</dbReference>
<evidence type="ECO:0000259" key="21">
    <source>
        <dbReference type="PROSITE" id="PS50894"/>
    </source>
</evidence>
<evidence type="ECO:0000256" key="9">
    <source>
        <dbReference type="ARBA" id="ARBA00022777"/>
    </source>
</evidence>
<dbReference type="PRINTS" id="PR00344">
    <property type="entry name" value="BCTRLSENSOR"/>
</dbReference>
<dbReference type="InterPro" id="IPR003661">
    <property type="entry name" value="HisK_dim/P_dom"/>
</dbReference>
<evidence type="ECO:0000256" key="15">
    <source>
        <dbReference type="ARBA" id="ARBA00068150"/>
    </source>
</evidence>
<dbReference type="GO" id="GO:0000155">
    <property type="term" value="F:phosphorelay sensor kinase activity"/>
    <property type="evidence" value="ECO:0007669"/>
    <property type="project" value="InterPro"/>
</dbReference>
<organism evidence="22 23">
    <name type="scientific">Hwanghaeella grinnelliae</name>
    <dbReference type="NCBI Taxonomy" id="2500179"/>
    <lineage>
        <taxon>Bacteria</taxon>
        <taxon>Pseudomonadati</taxon>
        <taxon>Pseudomonadota</taxon>
        <taxon>Alphaproteobacteria</taxon>
        <taxon>Rhodospirillales</taxon>
        <taxon>Rhodospirillaceae</taxon>
        <taxon>Hwanghaeella</taxon>
    </lineage>
</organism>
<evidence type="ECO:0000256" key="11">
    <source>
        <dbReference type="ARBA" id="ARBA00022989"/>
    </source>
</evidence>
<dbReference type="PROSITE" id="PS50110">
    <property type="entry name" value="RESPONSE_REGULATORY"/>
    <property type="match status" value="1"/>
</dbReference>
<comment type="catalytic activity">
    <reaction evidence="1">
        <text>ATP + protein L-histidine = ADP + protein N-phospho-L-histidine.</text>
        <dbReference type="EC" id="2.7.13.3"/>
    </reaction>
</comment>
<evidence type="ECO:0000259" key="18">
    <source>
        <dbReference type="PROSITE" id="PS50109"/>
    </source>
</evidence>
<dbReference type="Pfam" id="PF02518">
    <property type="entry name" value="HATPase_c"/>
    <property type="match status" value="1"/>
</dbReference>
<keyword evidence="8" id="KW-0547">Nucleotide-binding</keyword>
<evidence type="ECO:0000256" key="3">
    <source>
        <dbReference type="ARBA" id="ARBA00012438"/>
    </source>
</evidence>
<dbReference type="GO" id="GO:0005886">
    <property type="term" value="C:plasma membrane"/>
    <property type="evidence" value="ECO:0007669"/>
    <property type="project" value="UniProtKB-SubCell"/>
</dbReference>
<comment type="subcellular location">
    <subcellularLocation>
        <location evidence="2">Cell membrane</location>
        <topology evidence="2">Multi-pass membrane protein</topology>
    </subcellularLocation>
</comment>
<dbReference type="InterPro" id="IPR036097">
    <property type="entry name" value="HisK_dim/P_sf"/>
</dbReference>
<keyword evidence="4" id="KW-1003">Cell membrane</keyword>
<keyword evidence="23" id="KW-1185">Reference proteome</keyword>
<dbReference type="Gene3D" id="3.30.450.20">
    <property type="entry name" value="PAS domain"/>
    <property type="match status" value="3"/>
</dbReference>
<dbReference type="SUPFAM" id="SSF52172">
    <property type="entry name" value="CheY-like"/>
    <property type="match status" value="1"/>
</dbReference>
<dbReference type="Pfam" id="PF08448">
    <property type="entry name" value="PAS_4"/>
    <property type="match status" value="1"/>
</dbReference>
<dbReference type="Pfam" id="PF00512">
    <property type="entry name" value="HisKA"/>
    <property type="match status" value="1"/>
</dbReference>
<dbReference type="InterPro" id="IPR001789">
    <property type="entry name" value="Sig_transdc_resp-reg_receiver"/>
</dbReference>
<dbReference type="Gene3D" id="3.30.565.10">
    <property type="entry name" value="Histidine kinase-like ATPase, C-terminal domain"/>
    <property type="match status" value="1"/>
</dbReference>
<evidence type="ECO:0000256" key="5">
    <source>
        <dbReference type="ARBA" id="ARBA00022553"/>
    </source>
</evidence>
<sequence length="1150" mass="125087">MNTVRNDTDQTIETVPRNEVSEGQLAGLELSKRPIWIWDLKSERIEWANTAALEFWQVPDIETLRPKSELKSTAARMRVAGYGDRTAAGEVVDEDWTMYPGGKPVSVRIIASGCRFRGDDALICEAVEGVTATKEAGAYALRAFAETFHVSPIAEIVCNIDGRIRFLNTAAMNAFSVMAGARLADIADDNTAAELEQFLDVHLGESYLTRDVKFGDDHDARWWRIIAQAGKDTTTGEDAVYLYLLDVTVEREAAQALSAQEKMFAMAFNALPLGFALKDSEARYIFANKFLERQFGKPHMELIGKTIAEVSDFDGVYNALEFDLEALRTGESSRIHEVHPIGDQMRHILRGREVVDGLDGNNWLLSFGLDVTDQVLAQEDLQSEKDFIQAVLDTAPILVFTRKQNGDFGFMNRAASQFLEDKPSLVLGLDPLGRGRSDGQSDAEASVYTLVEQRQDRVTTETVYRTAAGEERSFRTTSLPLNRSKGDLEVLSVSVDITELRRARMSAERSNEAKNGFLAAISHEIRTPLNGVLGIARLLEDTRLDRDQAQMVRTVQESGQHLLSLINDILDFSKIEAGAVTLEEESFDLHSSLTYIADILSPRAQQAGIDVVFTVDGSVPRGLTGDLGRVRQILVNLIGNSIKFTKQGGVHLAVDVAKRNGELVTLSFAVTDTGIGIPEQALPTLFDPFTQVDSSAARRYEGAGLGLAICMRLATLMNGELDVASKLGSGSTFTVTIPFIVTEGAAENDLNLSNPLEKLQVSLVGFSPLVTNALAKQVRGWGGTPSVFGAISDIPDPSASDLMIMPEHAARNGGTSSAADICPTLLLLEWTESQAKISDSRYETMRQPVSAMKLAGAIKRLLSGGGGGDLPEEEALQAQENAEQLASDTASALQILAQKKAKSMRILIAEDNNVNQYVIGQMVRNVGHTADIVGNGLEAVQAASSLPYDVILMDVRMPEMDGIVATGKIRELPGAAGKIPIIAMTGDVLQDTVDACFKAGMDGYIAKPFDRDVLMAELANLVGSGRVSDAQTMSATLPLADEIDEEMVFEMLQVLGSADYMRLLDQTVTRTKTVIEEMLQAAAVRGTDDLVQKAHALQSSLGHLGLKHARDVCLFIEQNAPKREMSEITAEINKLGEVVERGVARIKSDQ</sequence>
<dbReference type="InterPro" id="IPR035965">
    <property type="entry name" value="PAS-like_dom_sf"/>
</dbReference>
<reference evidence="23" key="1">
    <citation type="submission" date="2019-01" db="EMBL/GenBank/DDBJ databases">
        <title>Gri0909 isolated from a small marine red alga.</title>
        <authorList>
            <person name="Kim J."/>
            <person name="Jeong S.E."/>
            <person name="Jeon C.O."/>
        </authorList>
    </citation>
    <scope>NUCLEOTIDE SEQUENCE [LARGE SCALE GENOMIC DNA]</scope>
    <source>
        <strain evidence="23">Gri0909</strain>
    </source>
</reference>
<keyword evidence="12" id="KW-0902">Two-component regulatory system</keyword>
<dbReference type="CDD" id="cd17546">
    <property type="entry name" value="REC_hyHK_CKI1_RcsC-like"/>
    <property type="match status" value="1"/>
</dbReference>
<evidence type="ECO:0000256" key="2">
    <source>
        <dbReference type="ARBA" id="ARBA00004651"/>
    </source>
</evidence>
<dbReference type="InterPro" id="IPR003594">
    <property type="entry name" value="HATPase_dom"/>
</dbReference>
<dbReference type="Proteomes" id="UP000287447">
    <property type="component" value="Unassembled WGS sequence"/>
</dbReference>
<accession>A0A3S2WTE7</accession>
<proteinExistence type="predicted"/>
<dbReference type="PANTHER" id="PTHR45339">
    <property type="entry name" value="HYBRID SIGNAL TRANSDUCTION HISTIDINE KINASE J"/>
    <property type="match status" value="1"/>
</dbReference>
<keyword evidence="6" id="KW-0808">Transferase</keyword>
<feature type="domain" description="Histidine kinase" evidence="18">
    <location>
        <begin position="520"/>
        <end position="741"/>
    </location>
</feature>
<evidence type="ECO:0000259" key="20">
    <source>
        <dbReference type="PROSITE" id="PS50112"/>
    </source>
</evidence>
<evidence type="ECO:0000259" key="19">
    <source>
        <dbReference type="PROSITE" id="PS50110"/>
    </source>
</evidence>
<evidence type="ECO:0000256" key="13">
    <source>
        <dbReference type="ARBA" id="ARBA00023136"/>
    </source>
</evidence>
<dbReference type="InterPro" id="IPR000014">
    <property type="entry name" value="PAS"/>
</dbReference>
<feature type="domain" description="PAS" evidence="20">
    <location>
        <begin position="260"/>
        <end position="313"/>
    </location>
</feature>
<dbReference type="CDD" id="cd16922">
    <property type="entry name" value="HATPase_EvgS-ArcB-TorS-like"/>
    <property type="match status" value="1"/>
</dbReference>
<evidence type="ECO:0000256" key="4">
    <source>
        <dbReference type="ARBA" id="ARBA00022475"/>
    </source>
</evidence>
<dbReference type="SMART" id="SM00091">
    <property type="entry name" value="PAS"/>
    <property type="match status" value="3"/>
</dbReference>
<keyword evidence="7" id="KW-0812">Transmembrane</keyword>
<dbReference type="PROSITE" id="PS50109">
    <property type="entry name" value="HIS_KIN"/>
    <property type="match status" value="1"/>
</dbReference>
<dbReference type="FunFam" id="1.10.287.130:FF:000002">
    <property type="entry name" value="Two-component osmosensing histidine kinase"/>
    <property type="match status" value="1"/>
</dbReference>
<dbReference type="Gene3D" id="3.40.50.2300">
    <property type="match status" value="1"/>
</dbReference>
<dbReference type="AlphaFoldDB" id="A0A3S2WTE7"/>
<dbReference type="Pfam" id="PF00072">
    <property type="entry name" value="Response_reg"/>
    <property type="match status" value="1"/>
</dbReference>
<dbReference type="CDD" id="cd00082">
    <property type="entry name" value="HisKA"/>
    <property type="match status" value="1"/>
</dbReference>
<evidence type="ECO:0000256" key="12">
    <source>
        <dbReference type="ARBA" id="ARBA00023012"/>
    </source>
</evidence>
<evidence type="ECO:0000256" key="7">
    <source>
        <dbReference type="ARBA" id="ARBA00022692"/>
    </source>
</evidence>
<dbReference type="SUPFAM" id="SSF47384">
    <property type="entry name" value="Homodimeric domain of signal transducing histidine kinase"/>
    <property type="match status" value="1"/>
</dbReference>
<evidence type="ECO:0000313" key="22">
    <source>
        <dbReference type="EMBL" id="RVU38062.1"/>
    </source>
</evidence>
<dbReference type="SMART" id="SM00448">
    <property type="entry name" value="REC"/>
    <property type="match status" value="1"/>
</dbReference>
<gene>
    <name evidence="22" type="ORF">EOI86_01795</name>
</gene>
<dbReference type="PROSITE" id="PS50112">
    <property type="entry name" value="PAS"/>
    <property type="match status" value="1"/>
</dbReference>
<evidence type="ECO:0000256" key="16">
    <source>
        <dbReference type="PROSITE-ProRule" id="PRU00110"/>
    </source>
</evidence>
<evidence type="ECO:0000256" key="17">
    <source>
        <dbReference type="PROSITE-ProRule" id="PRU00169"/>
    </source>
</evidence>
<feature type="domain" description="Response regulatory" evidence="19">
    <location>
        <begin position="905"/>
        <end position="1022"/>
    </location>
</feature>
<dbReference type="GO" id="GO:0005524">
    <property type="term" value="F:ATP binding"/>
    <property type="evidence" value="ECO:0007669"/>
    <property type="project" value="UniProtKB-KW"/>
</dbReference>
<dbReference type="Gene3D" id="1.10.287.130">
    <property type="match status" value="1"/>
</dbReference>
<comment type="caution">
    <text evidence="22">The sequence shown here is derived from an EMBL/GenBank/DDBJ whole genome shotgun (WGS) entry which is preliminary data.</text>
</comment>
<dbReference type="SUPFAM" id="SSF55874">
    <property type="entry name" value="ATPase domain of HSP90 chaperone/DNA topoisomerase II/histidine kinase"/>
    <property type="match status" value="1"/>
</dbReference>
<dbReference type="InterPro" id="IPR036641">
    <property type="entry name" value="HPT_dom_sf"/>
</dbReference>
<evidence type="ECO:0000256" key="10">
    <source>
        <dbReference type="ARBA" id="ARBA00022840"/>
    </source>
</evidence>
<name>A0A3S2WTE7_9PROT</name>
<keyword evidence="9 22" id="KW-0418">Kinase</keyword>
<evidence type="ECO:0000256" key="6">
    <source>
        <dbReference type="ARBA" id="ARBA00022679"/>
    </source>
</evidence>
<comment type="subunit">
    <text evidence="14">At low DSF concentrations, interacts with RpfF.</text>
</comment>
<dbReference type="InterPro" id="IPR036890">
    <property type="entry name" value="HATPase_C_sf"/>
</dbReference>
<evidence type="ECO:0000256" key="14">
    <source>
        <dbReference type="ARBA" id="ARBA00064003"/>
    </source>
</evidence>
<protein>
    <recommendedName>
        <fullName evidence="15">Sensory/regulatory protein RpfC</fullName>
        <ecNumber evidence="3">2.7.13.3</ecNumber>
    </recommendedName>
</protein>
<evidence type="ECO:0000256" key="8">
    <source>
        <dbReference type="ARBA" id="ARBA00022741"/>
    </source>
</evidence>
<dbReference type="InterPro" id="IPR005467">
    <property type="entry name" value="His_kinase_dom"/>
</dbReference>
<dbReference type="EC" id="2.7.13.3" evidence="3"/>
<keyword evidence="11" id="KW-1133">Transmembrane helix</keyword>
<evidence type="ECO:0000313" key="23">
    <source>
        <dbReference type="Proteomes" id="UP000287447"/>
    </source>
</evidence>
<dbReference type="EMBL" id="SADE01000001">
    <property type="protein sequence ID" value="RVU38062.1"/>
    <property type="molecule type" value="Genomic_DNA"/>
</dbReference>
<dbReference type="Gene3D" id="1.20.120.160">
    <property type="entry name" value="HPT domain"/>
    <property type="match status" value="1"/>
</dbReference>
<dbReference type="InterPro" id="IPR008207">
    <property type="entry name" value="Sig_transdc_His_kin_Hpt_dom"/>
</dbReference>
<feature type="modified residue" description="4-aspartylphosphate" evidence="17">
    <location>
        <position position="954"/>
    </location>
</feature>
<dbReference type="InterPro" id="IPR013656">
    <property type="entry name" value="PAS_4"/>
</dbReference>
<dbReference type="InterPro" id="IPR011006">
    <property type="entry name" value="CheY-like_superfamily"/>
</dbReference>
<dbReference type="SMART" id="SM00388">
    <property type="entry name" value="HisKA"/>
    <property type="match status" value="1"/>
</dbReference>
<feature type="domain" description="HPt" evidence="21">
    <location>
        <begin position="1056"/>
        <end position="1150"/>
    </location>
</feature>
<dbReference type="SUPFAM" id="SSF55785">
    <property type="entry name" value="PYP-like sensor domain (PAS domain)"/>
    <property type="match status" value="2"/>
</dbReference>
<feature type="modified residue" description="Phosphohistidine" evidence="16">
    <location>
        <position position="1095"/>
    </location>
</feature>
<dbReference type="SUPFAM" id="SSF47226">
    <property type="entry name" value="Histidine-containing phosphotransfer domain, HPT domain"/>
    <property type="match status" value="1"/>
</dbReference>
<dbReference type="InterPro" id="IPR004358">
    <property type="entry name" value="Sig_transdc_His_kin-like_C"/>
</dbReference>
<dbReference type="PANTHER" id="PTHR45339:SF1">
    <property type="entry name" value="HYBRID SIGNAL TRANSDUCTION HISTIDINE KINASE J"/>
    <property type="match status" value="1"/>
</dbReference>
<dbReference type="PROSITE" id="PS50894">
    <property type="entry name" value="HPT"/>
    <property type="match status" value="1"/>
</dbReference>
<keyword evidence="13" id="KW-0472">Membrane</keyword>
<dbReference type="SMART" id="SM00387">
    <property type="entry name" value="HATPase_c"/>
    <property type="match status" value="1"/>
</dbReference>
<keyword evidence="10" id="KW-0067">ATP-binding</keyword>